<comment type="caution">
    <text evidence="1">The sequence shown here is derived from an EMBL/GenBank/DDBJ whole genome shotgun (WGS) entry which is preliminary data.</text>
</comment>
<name>A0ABV7Z456_9DEIO</name>
<proteinExistence type="predicted"/>
<dbReference type="Proteomes" id="UP001595803">
    <property type="component" value="Unassembled WGS sequence"/>
</dbReference>
<organism evidence="1 2">
    <name type="scientific">Deinococcus rufus</name>
    <dbReference type="NCBI Taxonomy" id="2136097"/>
    <lineage>
        <taxon>Bacteria</taxon>
        <taxon>Thermotogati</taxon>
        <taxon>Deinococcota</taxon>
        <taxon>Deinococci</taxon>
        <taxon>Deinococcales</taxon>
        <taxon>Deinococcaceae</taxon>
        <taxon>Deinococcus</taxon>
    </lineage>
</organism>
<evidence type="ECO:0000313" key="2">
    <source>
        <dbReference type="Proteomes" id="UP001595803"/>
    </source>
</evidence>
<gene>
    <name evidence="1" type="ORF">ACFOSB_05175</name>
</gene>
<reference evidence="2" key="1">
    <citation type="journal article" date="2019" name="Int. J. Syst. Evol. Microbiol.">
        <title>The Global Catalogue of Microorganisms (GCM) 10K type strain sequencing project: providing services to taxonomists for standard genome sequencing and annotation.</title>
        <authorList>
            <consortium name="The Broad Institute Genomics Platform"/>
            <consortium name="The Broad Institute Genome Sequencing Center for Infectious Disease"/>
            <person name="Wu L."/>
            <person name="Ma J."/>
        </authorList>
    </citation>
    <scope>NUCLEOTIDE SEQUENCE [LARGE SCALE GENOMIC DNA]</scope>
    <source>
        <strain evidence="2">CCTCC AB 2017081</strain>
    </source>
</reference>
<accession>A0ABV7Z456</accession>
<keyword evidence="2" id="KW-1185">Reference proteome</keyword>
<dbReference type="RefSeq" id="WP_322474317.1">
    <property type="nucleotide sequence ID" value="NZ_JBHRZG010000006.1"/>
</dbReference>
<sequence>MSSPELLRDTLREVLYGPDGLSGLFSRPGEGLLHTVHAFTYAQACTPRPGRLRPAGQVMALRHTLELTAARLADPAALLTDETEPAQWVPEGPAAWRAELVALARAGQTLYDALYLPLGAPAYREAHGAVIHAAREAALLRATLLEMQAGT</sequence>
<dbReference type="EMBL" id="JBHRZG010000006">
    <property type="protein sequence ID" value="MFC3832242.1"/>
    <property type="molecule type" value="Genomic_DNA"/>
</dbReference>
<protein>
    <submittedName>
        <fullName evidence="1">Uncharacterized protein</fullName>
    </submittedName>
</protein>
<evidence type="ECO:0000313" key="1">
    <source>
        <dbReference type="EMBL" id="MFC3832242.1"/>
    </source>
</evidence>